<keyword evidence="2" id="KW-1185">Reference proteome</keyword>
<dbReference type="InterPro" id="IPR006522">
    <property type="entry name" value="Phage_virion_morphogenesis"/>
</dbReference>
<dbReference type="EMBL" id="MKGR01000019">
    <property type="protein sequence ID" value="OKP05086.1"/>
    <property type="molecule type" value="Genomic_DNA"/>
</dbReference>
<evidence type="ECO:0000313" key="1">
    <source>
        <dbReference type="EMBL" id="OKP05086.1"/>
    </source>
</evidence>
<protein>
    <submittedName>
        <fullName evidence="1">Virion morphogenesis protein</fullName>
    </submittedName>
</protein>
<dbReference type="Pfam" id="PF05069">
    <property type="entry name" value="Phage_tail_S"/>
    <property type="match status" value="1"/>
</dbReference>
<evidence type="ECO:0000313" key="2">
    <source>
        <dbReference type="Proteomes" id="UP000186277"/>
    </source>
</evidence>
<dbReference type="AlphaFoldDB" id="A0A1Q5TXX4"/>
<gene>
    <name evidence="1" type="ORF">Xentx_02577</name>
</gene>
<dbReference type="OrthoDB" id="2081253at2"/>
<comment type="caution">
    <text evidence="1">The sequence shown here is derived from an EMBL/GenBank/DDBJ whole genome shotgun (WGS) entry which is preliminary data.</text>
</comment>
<organism evidence="1 2">
    <name type="scientific">Xenorhabdus thuongxuanensis</name>
    <dbReference type="NCBI Taxonomy" id="1873484"/>
    <lineage>
        <taxon>Bacteria</taxon>
        <taxon>Pseudomonadati</taxon>
        <taxon>Pseudomonadota</taxon>
        <taxon>Gammaproteobacteria</taxon>
        <taxon>Enterobacterales</taxon>
        <taxon>Morganellaceae</taxon>
        <taxon>Xenorhabdus</taxon>
    </lineage>
</organism>
<dbReference type="Proteomes" id="UP000186277">
    <property type="component" value="Unassembled WGS sequence"/>
</dbReference>
<proteinExistence type="predicted"/>
<reference evidence="1 2" key="1">
    <citation type="submission" date="2016-09" db="EMBL/GenBank/DDBJ databases">
        <title>Xenorhabdus thuongxuanensis sp. nov. and Xenorhabdus eapokensis sp. nov., isolated from Steinernema species.</title>
        <authorList>
            <person name="Kaempfer P."/>
            <person name="Tobias N.J."/>
            <person name="Phan Ke L."/>
            <person name="Bode H.B."/>
            <person name="Glaeser S.P."/>
        </authorList>
    </citation>
    <scope>NUCLEOTIDE SEQUENCE [LARGE SCALE GENOMIC DNA]</scope>
    <source>
        <strain evidence="1 2">30TX1</strain>
    </source>
</reference>
<accession>A0A1Q5TXX4</accession>
<name>A0A1Q5TXX4_9GAMM</name>
<dbReference type="NCBIfam" id="TIGR01635">
    <property type="entry name" value="tail_comp_S"/>
    <property type="match status" value="1"/>
</dbReference>
<sequence>MRLDVRFDDRDIQQAFQRVMQLGMDSTPITRAVAAVLASESEDAFARQADPSTGQPWTPLTPRYKAKLDARGHTGPMLQRTQGGLALSLSTTYDAVSAAMGSNKIYAPIHQWGGLPTMSPGPAAVPARPYMGLSRQGIADIVDIINQQHAEALQPR</sequence>